<name>A0A3P7LXY6_DIBLA</name>
<evidence type="ECO:0000313" key="2">
    <source>
        <dbReference type="Proteomes" id="UP000281553"/>
    </source>
</evidence>
<sequence length="68" mass="7356">MSVSYDLNGRGFCYPSPQLSTCSMLVPCNGGYLKDFEVRRCSYDGCGANALNSETLQRLVLGISVLGK</sequence>
<evidence type="ECO:0000313" key="1">
    <source>
        <dbReference type="EMBL" id="VDN14938.1"/>
    </source>
</evidence>
<proteinExistence type="predicted"/>
<gene>
    <name evidence="1" type="ORF">DILT_LOCUS10769</name>
</gene>
<protein>
    <submittedName>
        <fullName evidence="1">Uncharacterized protein</fullName>
    </submittedName>
</protein>
<organism evidence="1 2">
    <name type="scientific">Dibothriocephalus latus</name>
    <name type="common">Fish tapeworm</name>
    <name type="synonym">Diphyllobothrium latum</name>
    <dbReference type="NCBI Taxonomy" id="60516"/>
    <lineage>
        <taxon>Eukaryota</taxon>
        <taxon>Metazoa</taxon>
        <taxon>Spiralia</taxon>
        <taxon>Lophotrochozoa</taxon>
        <taxon>Platyhelminthes</taxon>
        <taxon>Cestoda</taxon>
        <taxon>Eucestoda</taxon>
        <taxon>Diphyllobothriidea</taxon>
        <taxon>Diphyllobothriidae</taxon>
        <taxon>Dibothriocephalus</taxon>
    </lineage>
</organism>
<reference evidence="1 2" key="1">
    <citation type="submission" date="2018-11" db="EMBL/GenBank/DDBJ databases">
        <authorList>
            <consortium name="Pathogen Informatics"/>
        </authorList>
    </citation>
    <scope>NUCLEOTIDE SEQUENCE [LARGE SCALE GENOMIC DNA]</scope>
</reference>
<dbReference type="AlphaFoldDB" id="A0A3P7LXY6"/>
<dbReference type="Proteomes" id="UP000281553">
    <property type="component" value="Unassembled WGS sequence"/>
</dbReference>
<keyword evidence="2" id="KW-1185">Reference proteome</keyword>
<dbReference type="EMBL" id="UYRU01060858">
    <property type="protein sequence ID" value="VDN14938.1"/>
    <property type="molecule type" value="Genomic_DNA"/>
</dbReference>
<accession>A0A3P7LXY6</accession>